<keyword evidence="2" id="KW-0238">DNA-binding</keyword>
<dbReference type="InterPro" id="IPR011711">
    <property type="entry name" value="GntR_C"/>
</dbReference>
<dbReference type="Gene3D" id="1.20.120.530">
    <property type="entry name" value="GntR ligand-binding domain-like"/>
    <property type="match status" value="1"/>
</dbReference>
<dbReference type="PANTHER" id="PTHR43537:SF50">
    <property type="entry name" value="TRANSCRIPTIONAL REGULATORY PROTEIN"/>
    <property type="match status" value="1"/>
</dbReference>
<organism evidence="5 6">
    <name type="scientific">Tropicibacter oceani</name>
    <dbReference type="NCBI Taxonomy" id="3058420"/>
    <lineage>
        <taxon>Bacteria</taxon>
        <taxon>Pseudomonadati</taxon>
        <taxon>Pseudomonadota</taxon>
        <taxon>Alphaproteobacteria</taxon>
        <taxon>Rhodobacterales</taxon>
        <taxon>Roseobacteraceae</taxon>
        <taxon>Tropicibacter</taxon>
    </lineage>
</organism>
<sequence>MQPISPPQSLMELTAQRIREAIIRGELALGSKVSEQRLADQLGVSRSPVREALALLQIEGLIRVLPKRGSFVFTPDDKSVADLCDHRAILEAACLGFALERNPEALVGGLRQGVDQMQRAIARNDSRAYSQGDMRFHSAIVDSSGNQSIARVHDSTIGPLMALRTHLFTEMNAHLDRSMAEHAHLLEACEQRDLGRAQAIVTEHVQHLAEAYRSAAPKSSPQPLRRVR</sequence>
<name>A0ABY8QL90_9RHOB</name>
<reference evidence="5 6" key="1">
    <citation type="submission" date="2023-05" db="EMBL/GenBank/DDBJ databases">
        <title>YMD87, complete Genome.</title>
        <authorList>
            <person name="Zhang J."/>
            <person name="Xu X."/>
        </authorList>
    </citation>
    <scope>NUCLEOTIDE SEQUENCE [LARGE SCALE GENOMIC DNA]</scope>
    <source>
        <strain evidence="5 6">YMD87</strain>
    </source>
</reference>
<dbReference type="Pfam" id="PF07729">
    <property type="entry name" value="FCD"/>
    <property type="match status" value="1"/>
</dbReference>
<dbReference type="InterPro" id="IPR036388">
    <property type="entry name" value="WH-like_DNA-bd_sf"/>
</dbReference>
<dbReference type="InterPro" id="IPR008920">
    <property type="entry name" value="TF_FadR/GntR_C"/>
</dbReference>
<dbReference type="RefSeq" id="WP_282301931.1">
    <property type="nucleotide sequence ID" value="NZ_CP124616.1"/>
</dbReference>
<evidence type="ECO:0000256" key="2">
    <source>
        <dbReference type="ARBA" id="ARBA00023125"/>
    </source>
</evidence>
<proteinExistence type="predicted"/>
<keyword evidence="6" id="KW-1185">Reference proteome</keyword>
<evidence type="ECO:0000256" key="1">
    <source>
        <dbReference type="ARBA" id="ARBA00023015"/>
    </source>
</evidence>
<dbReference type="Proteomes" id="UP001241605">
    <property type="component" value="Chromosome"/>
</dbReference>
<dbReference type="InterPro" id="IPR000524">
    <property type="entry name" value="Tscrpt_reg_HTH_GntR"/>
</dbReference>
<keyword evidence="3" id="KW-0804">Transcription</keyword>
<evidence type="ECO:0000313" key="5">
    <source>
        <dbReference type="EMBL" id="WGW05304.1"/>
    </source>
</evidence>
<keyword evidence="1" id="KW-0805">Transcription regulation</keyword>
<feature type="domain" description="HTH gntR-type" evidence="4">
    <location>
        <begin position="8"/>
        <end position="75"/>
    </location>
</feature>
<dbReference type="Pfam" id="PF00392">
    <property type="entry name" value="GntR"/>
    <property type="match status" value="1"/>
</dbReference>
<protein>
    <submittedName>
        <fullName evidence="5">GntR family transcriptional regulator</fullName>
    </submittedName>
</protein>
<gene>
    <name evidence="5" type="ORF">QF118_07090</name>
</gene>
<dbReference type="PANTHER" id="PTHR43537">
    <property type="entry name" value="TRANSCRIPTIONAL REGULATOR, GNTR FAMILY"/>
    <property type="match status" value="1"/>
</dbReference>
<dbReference type="SMART" id="SM00895">
    <property type="entry name" value="FCD"/>
    <property type="match status" value="1"/>
</dbReference>
<dbReference type="PROSITE" id="PS50949">
    <property type="entry name" value="HTH_GNTR"/>
    <property type="match status" value="1"/>
</dbReference>
<dbReference type="SUPFAM" id="SSF48008">
    <property type="entry name" value="GntR ligand-binding domain-like"/>
    <property type="match status" value="1"/>
</dbReference>
<dbReference type="SMART" id="SM00345">
    <property type="entry name" value="HTH_GNTR"/>
    <property type="match status" value="1"/>
</dbReference>
<evidence type="ECO:0000259" key="4">
    <source>
        <dbReference type="PROSITE" id="PS50949"/>
    </source>
</evidence>
<dbReference type="PRINTS" id="PR00035">
    <property type="entry name" value="HTHGNTR"/>
</dbReference>
<dbReference type="SUPFAM" id="SSF46785">
    <property type="entry name" value="Winged helix' DNA-binding domain"/>
    <property type="match status" value="1"/>
</dbReference>
<evidence type="ECO:0000313" key="6">
    <source>
        <dbReference type="Proteomes" id="UP001241605"/>
    </source>
</evidence>
<dbReference type="CDD" id="cd07377">
    <property type="entry name" value="WHTH_GntR"/>
    <property type="match status" value="1"/>
</dbReference>
<dbReference type="Gene3D" id="1.10.10.10">
    <property type="entry name" value="Winged helix-like DNA-binding domain superfamily/Winged helix DNA-binding domain"/>
    <property type="match status" value="1"/>
</dbReference>
<evidence type="ECO:0000256" key="3">
    <source>
        <dbReference type="ARBA" id="ARBA00023163"/>
    </source>
</evidence>
<dbReference type="InterPro" id="IPR036390">
    <property type="entry name" value="WH_DNA-bd_sf"/>
</dbReference>
<dbReference type="EMBL" id="CP124616">
    <property type="protein sequence ID" value="WGW05304.1"/>
    <property type="molecule type" value="Genomic_DNA"/>
</dbReference>
<accession>A0ABY8QL90</accession>